<gene>
    <name evidence="2" type="ORF">E3T28_12680</name>
</gene>
<dbReference type="SUPFAM" id="SSF50129">
    <property type="entry name" value="GroES-like"/>
    <property type="match status" value="1"/>
</dbReference>
<dbReference type="InterPro" id="IPR013154">
    <property type="entry name" value="ADH-like_N"/>
</dbReference>
<dbReference type="InterPro" id="IPR052733">
    <property type="entry name" value="Chloroplast_QOR"/>
</dbReference>
<reference evidence="2 3" key="1">
    <citation type="submission" date="2019-03" db="EMBL/GenBank/DDBJ databases">
        <title>Genomics of glacier-inhabiting Cryobacterium strains.</title>
        <authorList>
            <person name="Liu Q."/>
            <person name="Xin Y.-H."/>
        </authorList>
    </citation>
    <scope>NUCLEOTIDE SEQUENCE [LARGE SCALE GENOMIC DNA]</scope>
    <source>
        <strain evidence="2 3">TMT1-23-1</strain>
    </source>
</reference>
<dbReference type="PANTHER" id="PTHR44013:SF1">
    <property type="entry name" value="ZINC-TYPE ALCOHOL DEHYDROGENASE-LIKE PROTEIN C16A3.02C"/>
    <property type="match status" value="1"/>
</dbReference>
<dbReference type="CDD" id="cd08267">
    <property type="entry name" value="MDR1"/>
    <property type="match status" value="1"/>
</dbReference>
<dbReference type="Pfam" id="PF08240">
    <property type="entry name" value="ADH_N"/>
    <property type="match status" value="1"/>
</dbReference>
<dbReference type="Gene3D" id="3.40.50.720">
    <property type="entry name" value="NAD(P)-binding Rossmann-like Domain"/>
    <property type="match status" value="1"/>
</dbReference>
<proteinExistence type="predicted"/>
<evidence type="ECO:0000313" key="2">
    <source>
        <dbReference type="EMBL" id="TFC96405.1"/>
    </source>
</evidence>
<organism evidence="2 3">
    <name type="scientific">Cryobacterium sinapicolor</name>
    <dbReference type="NCBI Taxonomy" id="1259236"/>
    <lineage>
        <taxon>Bacteria</taxon>
        <taxon>Bacillati</taxon>
        <taxon>Actinomycetota</taxon>
        <taxon>Actinomycetes</taxon>
        <taxon>Micrococcales</taxon>
        <taxon>Microbacteriaceae</taxon>
        <taxon>Cryobacterium</taxon>
    </lineage>
</organism>
<dbReference type="Proteomes" id="UP000297853">
    <property type="component" value="Unassembled WGS sequence"/>
</dbReference>
<dbReference type="InterPro" id="IPR036291">
    <property type="entry name" value="NAD(P)-bd_dom_sf"/>
</dbReference>
<dbReference type="PANTHER" id="PTHR44013">
    <property type="entry name" value="ZINC-TYPE ALCOHOL DEHYDROGENASE-LIKE PROTEIN C16A3.02C"/>
    <property type="match status" value="1"/>
</dbReference>
<sequence length="346" mass="36507">MRAAVYRRFGGPEVVRIEELSKPRPRRGEVLINVRASTVSAADYRARTKDVPKGLKLVTSIALGFFVPRFRVLGMDVAGVVEEVGADVAGFRPGDEVIAMLGSRFGGHAEYVTVQQGSALTAKPRNMTFEDAAALVFGGITARALLSQVQLAPGASVLVNGASGAVGTAAVQLAHLAGSRVTAVCSAPNSDLAHSLGANRVIDYTRTDFTQETNVYDLVIDCVGNATFEQLEPLIKPNGALVSVISDLTGVINARSRSRRTGKRIIAGNVTYLSGDLADVARLASTGRFLPVIDKIYDLTAIAEAHRYVDTGRKRGNVVVRVTASPMPGPNAASIINIPVTPSVIS</sequence>
<dbReference type="SUPFAM" id="SSF51735">
    <property type="entry name" value="NAD(P)-binding Rossmann-fold domains"/>
    <property type="match status" value="1"/>
</dbReference>
<protein>
    <submittedName>
        <fullName evidence="2">NAD(P)-dependent alcohol dehydrogenase</fullName>
    </submittedName>
</protein>
<evidence type="ECO:0000313" key="3">
    <source>
        <dbReference type="Proteomes" id="UP000297853"/>
    </source>
</evidence>
<dbReference type="Pfam" id="PF13602">
    <property type="entry name" value="ADH_zinc_N_2"/>
    <property type="match status" value="1"/>
</dbReference>
<comment type="caution">
    <text evidence="2">The sequence shown here is derived from an EMBL/GenBank/DDBJ whole genome shotgun (WGS) entry which is preliminary data.</text>
</comment>
<feature type="domain" description="Enoyl reductase (ER)" evidence="1">
    <location>
        <begin position="10"/>
        <end position="320"/>
    </location>
</feature>
<dbReference type="Gene3D" id="3.90.180.10">
    <property type="entry name" value="Medium-chain alcohol dehydrogenases, catalytic domain"/>
    <property type="match status" value="1"/>
</dbReference>
<name>A0ABY2J061_9MICO</name>
<dbReference type="SMART" id="SM00829">
    <property type="entry name" value="PKS_ER"/>
    <property type="match status" value="1"/>
</dbReference>
<evidence type="ECO:0000259" key="1">
    <source>
        <dbReference type="SMART" id="SM00829"/>
    </source>
</evidence>
<keyword evidence="3" id="KW-1185">Reference proteome</keyword>
<accession>A0ABY2J061</accession>
<dbReference type="InterPro" id="IPR011032">
    <property type="entry name" value="GroES-like_sf"/>
</dbReference>
<dbReference type="InterPro" id="IPR020843">
    <property type="entry name" value="ER"/>
</dbReference>
<dbReference type="EMBL" id="SOGQ01000065">
    <property type="protein sequence ID" value="TFC96405.1"/>
    <property type="molecule type" value="Genomic_DNA"/>
</dbReference>